<dbReference type="HOGENOM" id="CLU_2098483_0_0_1"/>
<keyword evidence="2" id="KW-1185">Reference proteome</keyword>
<gene>
    <name evidence="1" type="ORF">AG1IA_00054</name>
</gene>
<organism evidence="1 2">
    <name type="scientific">Thanatephorus cucumeris (strain AG1-IA)</name>
    <name type="common">Rice sheath blight fungus</name>
    <name type="synonym">Rhizoctonia solani</name>
    <dbReference type="NCBI Taxonomy" id="983506"/>
    <lineage>
        <taxon>Eukaryota</taxon>
        <taxon>Fungi</taxon>
        <taxon>Dikarya</taxon>
        <taxon>Basidiomycota</taxon>
        <taxon>Agaricomycotina</taxon>
        <taxon>Agaricomycetes</taxon>
        <taxon>Cantharellales</taxon>
        <taxon>Ceratobasidiaceae</taxon>
        <taxon>Rhizoctonia</taxon>
        <taxon>Rhizoctonia solani AG-1</taxon>
    </lineage>
</organism>
<dbReference type="EMBL" id="AFRT01000017">
    <property type="protein sequence ID" value="ELU45912.1"/>
    <property type="molecule type" value="Genomic_DNA"/>
</dbReference>
<proteinExistence type="predicted"/>
<reference evidence="1 2" key="1">
    <citation type="journal article" date="2013" name="Nat. Commun.">
        <title>The evolution and pathogenic mechanisms of the rice sheath blight pathogen.</title>
        <authorList>
            <person name="Zheng A."/>
            <person name="Lin R."/>
            <person name="Xu L."/>
            <person name="Qin P."/>
            <person name="Tang C."/>
            <person name="Ai P."/>
            <person name="Zhang D."/>
            <person name="Liu Y."/>
            <person name="Sun Z."/>
            <person name="Feng H."/>
            <person name="Wang Y."/>
            <person name="Chen Y."/>
            <person name="Liang X."/>
            <person name="Fu R."/>
            <person name="Li Q."/>
            <person name="Zhang J."/>
            <person name="Yu X."/>
            <person name="Xie Z."/>
            <person name="Ding L."/>
            <person name="Guan P."/>
            <person name="Tang J."/>
            <person name="Liang Y."/>
            <person name="Wang S."/>
            <person name="Deng Q."/>
            <person name="Li S."/>
            <person name="Zhu J."/>
            <person name="Wang L."/>
            <person name="Liu H."/>
            <person name="Li P."/>
        </authorList>
    </citation>
    <scope>NUCLEOTIDE SEQUENCE [LARGE SCALE GENOMIC DNA]</scope>
    <source>
        <strain evidence="2">AG-1 IA</strain>
    </source>
</reference>
<dbReference type="Proteomes" id="UP000011668">
    <property type="component" value="Unassembled WGS sequence"/>
</dbReference>
<evidence type="ECO:0000313" key="2">
    <source>
        <dbReference type="Proteomes" id="UP000011668"/>
    </source>
</evidence>
<sequence length="116" mass="12754">MLFPNYLICGLSACQLANRREGCCITPSETSLCAHGSFIWEHMTLTMTSCPNSSSSSSLPSKPSVGGECFICTESTRLVICDSRAYHTVQPLSITRPTQIVSNEQLPEDKPRIHVF</sequence>
<evidence type="ECO:0000313" key="1">
    <source>
        <dbReference type="EMBL" id="ELU45912.1"/>
    </source>
</evidence>
<dbReference type="AlphaFoldDB" id="L8XA26"/>
<accession>L8XA26</accession>
<comment type="caution">
    <text evidence="1">The sequence shown here is derived from an EMBL/GenBank/DDBJ whole genome shotgun (WGS) entry which is preliminary data.</text>
</comment>
<protein>
    <submittedName>
        <fullName evidence="1">Uncharacterized protein</fullName>
    </submittedName>
</protein>
<name>L8XA26_THACA</name>